<sequence>MKNTELFSYTSEYLTRNGRPWFPVMGEFHYSRYPDSYWEESLYKMKACGVDVVSAYVIWIHHEEEEGEYLFSGCRDLHKFLDTAKKCGLLVFLRIGPWCHGEVRNGGFPDWLLEKDFVPRTNDESYLSCVKRYYERIFMEVKGLLHKDGGPVIGVQIENEYGHCGGLTGEEGEDHMRRLKRLAVGAGFDVPYYTATGWGGAVTGGMLPVLGGYCDAPWDPRITELEPSVNYVFTQERNDRNIGSDLGMGEGLTWPWDKFPYLTAELGGGIQVTRHRRPVAAAADIGAMTLTKLGCGANLLGYYMYHGGTNPHGKRSTLQESRESGYPNDLPEYSYDFNAPIREYGQISDTGLELKLYAMFLHDFGEAFCEMKTFIPEDSPQDPNDTVRLRSAVRRKGNSGYLFVNNFQRRKQMADHQGVILNVRLPDGDISYEAQDIRNGDYFFYPFHLPVGEHAVLISASASPLCILHRTDGERYIFYGDREPHFRIEGDLGKKELIHISREDARHAWRMEFGTEEYLAVCNYPIVEEGGSCKVLFRTGETEELEIRVYPELPTVPQGFVKTGNEGIFTRYSQRISRNTPSCNLRKEEKQSSDEECRYRIELDYAEETEAEDVFLKLDYVGESLELFIDGKKEGDHFYTGQIWEIGLKRFGFPENVDITVHRLKRDMPVYLEQWPDLPEEGACRIHRLTAEAEYKLFF</sequence>
<evidence type="ECO:0000256" key="1">
    <source>
        <dbReference type="ARBA" id="ARBA00009809"/>
    </source>
</evidence>
<dbReference type="AlphaFoldDB" id="A0A1E3A1S8"/>
<evidence type="ECO:0000259" key="6">
    <source>
        <dbReference type="Pfam" id="PF01301"/>
    </source>
</evidence>
<name>A0A1E3A1S8_9FIRM</name>
<evidence type="ECO:0000256" key="5">
    <source>
        <dbReference type="RuleBase" id="RU003679"/>
    </source>
</evidence>
<dbReference type="Proteomes" id="UP000095003">
    <property type="component" value="Unassembled WGS sequence"/>
</dbReference>
<comment type="catalytic activity">
    <reaction evidence="4">
        <text>Hydrolysis of terminal non-reducing beta-D-galactose residues in beta-D-galactosides.</text>
        <dbReference type="EC" id="3.2.1.23"/>
    </reaction>
</comment>
<dbReference type="SUPFAM" id="SSF51445">
    <property type="entry name" value="(Trans)glycosidases"/>
    <property type="match status" value="1"/>
</dbReference>
<dbReference type="PROSITE" id="PS01182">
    <property type="entry name" value="GLYCOSYL_HYDROL_F35"/>
    <property type="match status" value="1"/>
</dbReference>
<dbReference type="PANTHER" id="PTHR23421">
    <property type="entry name" value="BETA-GALACTOSIDASE RELATED"/>
    <property type="match status" value="1"/>
</dbReference>
<dbReference type="InterPro" id="IPR001944">
    <property type="entry name" value="Glycoside_Hdrlase_35"/>
</dbReference>
<reference evidence="7 8" key="1">
    <citation type="submission" date="2016-07" db="EMBL/GenBank/DDBJ databases">
        <title>Characterization of isolates of Eisenbergiella tayi derived from blood cultures, using whole genome sequencing.</title>
        <authorList>
            <person name="Burdz T."/>
            <person name="Wiebe D."/>
            <person name="Huynh C."/>
            <person name="Bernard K."/>
        </authorList>
    </citation>
    <scope>NUCLEOTIDE SEQUENCE [LARGE SCALE GENOMIC DNA]</scope>
    <source>
        <strain evidence="7 8">NML 120489</strain>
    </source>
</reference>
<dbReference type="GO" id="GO:0005975">
    <property type="term" value="P:carbohydrate metabolic process"/>
    <property type="evidence" value="ECO:0007669"/>
    <property type="project" value="InterPro"/>
</dbReference>
<evidence type="ECO:0000256" key="4">
    <source>
        <dbReference type="RuleBase" id="RU000675"/>
    </source>
</evidence>
<dbReference type="Gene3D" id="3.20.20.80">
    <property type="entry name" value="Glycosidases"/>
    <property type="match status" value="1"/>
</dbReference>
<proteinExistence type="inferred from homology"/>
<organism evidence="7 8">
    <name type="scientific">Eisenbergiella tayi</name>
    <dbReference type="NCBI Taxonomy" id="1432052"/>
    <lineage>
        <taxon>Bacteria</taxon>
        <taxon>Bacillati</taxon>
        <taxon>Bacillota</taxon>
        <taxon>Clostridia</taxon>
        <taxon>Lachnospirales</taxon>
        <taxon>Lachnospiraceae</taxon>
        <taxon>Eisenbergiella</taxon>
    </lineage>
</organism>
<keyword evidence="2 4" id="KW-0378">Hydrolase</keyword>
<dbReference type="InterPro" id="IPR017853">
    <property type="entry name" value="GH"/>
</dbReference>
<evidence type="ECO:0000313" key="8">
    <source>
        <dbReference type="Proteomes" id="UP000095003"/>
    </source>
</evidence>
<keyword evidence="3 4" id="KW-0326">Glycosidase</keyword>
<dbReference type="EMBL" id="MCGI01000008">
    <property type="protein sequence ID" value="ODM02714.1"/>
    <property type="molecule type" value="Genomic_DNA"/>
</dbReference>
<comment type="similarity">
    <text evidence="1 5">Belongs to the glycosyl hydrolase 35 family.</text>
</comment>
<dbReference type="PRINTS" id="PR00742">
    <property type="entry name" value="GLHYDRLASE35"/>
</dbReference>
<evidence type="ECO:0000256" key="2">
    <source>
        <dbReference type="ARBA" id="ARBA00022801"/>
    </source>
</evidence>
<gene>
    <name evidence="7" type="primary">bga_6</name>
    <name evidence="7" type="ORF">BEH84_05945</name>
</gene>
<feature type="domain" description="Glycoside hydrolase 35 catalytic" evidence="6">
    <location>
        <begin position="14"/>
        <end position="353"/>
    </location>
</feature>
<dbReference type="EC" id="3.2.1.23" evidence="4"/>
<protein>
    <recommendedName>
        <fullName evidence="4">Beta-galactosidase</fullName>
        <ecNumber evidence="4">3.2.1.23</ecNumber>
    </recommendedName>
</protein>
<dbReference type="PATRIC" id="fig|1432052.3.peg.6566"/>
<dbReference type="InterPro" id="IPR031330">
    <property type="entry name" value="Gly_Hdrlase_35_cat"/>
</dbReference>
<dbReference type="GO" id="GO:0004565">
    <property type="term" value="F:beta-galactosidase activity"/>
    <property type="evidence" value="ECO:0007669"/>
    <property type="project" value="UniProtKB-EC"/>
</dbReference>
<evidence type="ECO:0000313" key="7">
    <source>
        <dbReference type="EMBL" id="ODM02714.1"/>
    </source>
</evidence>
<dbReference type="Pfam" id="PF01301">
    <property type="entry name" value="Glyco_hydro_35"/>
    <property type="match status" value="1"/>
</dbReference>
<accession>A0A1E3A1S8</accession>
<dbReference type="InterPro" id="IPR019801">
    <property type="entry name" value="Glyco_hydro_35_CS"/>
</dbReference>
<evidence type="ECO:0000256" key="3">
    <source>
        <dbReference type="ARBA" id="ARBA00023295"/>
    </source>
</evidence>
<comment type="caution">
    <text evidence="7">The sequence shown here is derived from an EMBL/GenBank/DDBJ whole genome shotgun (WGS) entry which is preliminary data.</text>
</comment>